<proteinExistence type="predicted"/>
<comment type="caution">
    <text evidence="1">The sequence shown here is derived from an EMBL/GenBank/DDBJ whole genome shotgun (WGS) entry which is preliminary data.</text>
</comment>
<evidence type="ECO:0000313" key="1">
    <source>
        <dbReference type="EMBL" id="KKL88935.1"/>
    </source>
</evidence>
<protein>
    <submittedName>
        <fullName evidence="1">Uncharacterized protein</fullName>
    </submittedName>
</protein>
<gene>
    <name evidence="1" type="ORF">LCGC14_1919690</name>
</gene>
<sequence>MREEGGWHFVLIGDFVVEIVPEIDTNFNIGSYNGKECFPTFYLSNSRIVMLQY</sequence>
<dbReference type="AlphaFoldDB" id="A0A0F9I551"/>
<organism evidence="1">
    <name type="scientific">marine sediment metagenome</name>
    <dbReference type="NCBI Taxonomy" id="412755"/>
    <lineage>
        <taxon>unclassified sequences</taxon>
        <taxon>metagenomes</taxon>
        <taxon>ecological metagenomes</taxon>
    </lineage>
</organism>
<accession>A0A0F9I551</accession>
<reference evidence="1" key="1">
    <citation type="journal article" date="2015" name="Nature">
        <title>Complex archaea that bridge the gap between prokaryotes and eukaryotes.</title>
        <authorList>
            <person name="Spang A."/>
            <person name="Saw J.H."/>
            <person name="Jorgensen S.L."/>
            <person name="Zaremba-Niedzwiedzka K."/>
            <person name="Martijn J."/>
            <person name="Lind A.E."/>
            <person name="van Eijk R."/>
            <person name="Schleper C."/>
            <person name="Guy L."/>
            <person name="Ettema T.J."/>
        </authorList>
    </citation>
    <scope>NUCLEOTIDE SEQUENCE</scope>
</reference>
<name>A0A0F9I551_9ZZZZ</name>
<dbReference type="EMBL" id="LAZR01020421">
    <property type="protein sequence ID" value="KKL88935.1"/>
    <property type="molecule type" value="Genomic_DNA"/>
</dbReference>